<feature type="compositionally biased region" description="Basic and acidic residues" evidence="4">
    <location>
        <begin position="353"/>
        <end position="370"/>
    </location>
</feature>
<proteinExistence type="inferred from homology"/>
<feature type="region of interest" description="Disordered" evidence="4">
    <location>
        <begin position="457"/>
        <end position="484"/>
    </location>
</feature>
<feature type="region of interest" description="Disordered" evidence="4">
    <location>
        <begin position="351"/>
        <end position="370"/>
    </location>
</feature>
<dbReference type="PANTHER" id="PTHR32295:SF154">
    <property type="entry name" value="PROTEIN IQ-DOMAIN 32"/>
    <property type="match status" value="1"/>
</dbReference>
<dbReference type="Proteomes" id="UP001179952">
    <property type="component" value="Unassembled WGS sequence"/>
</dbReference>
<dbReference type="PANTHER" id="PTHR32295">
    <property type="entry name" value="IQ-DOMAIN 5-RELATED"/>
    <property type="match status" value="1"/>
</dbReference>
<feature type="domain" description="DUF4005" evidence="5">
    <location>
        <begin position="727"/>
        <end position="827"/>
    </location>
</feature>
<evidence type="ECO:0000313" key="7">
    <source>
        <dbReference type="Proteomes" id="UP001179952"/>
    </source>
</evidence>
<feature type="compositionally biased region" description="Polar residues" evidence="4">
    <location>
        <begin position="760"/>
        <end position="776"/>
    </location>
</feature>
<evidence type="ECO:0000256" key="1">
    <source>
        <dbReference type="ARBA" id="ARBA00022860"/>
    </source>
</evidence>
<reference evidence="6" key="1">
    <citation type="journal article" date="2023" name="Nat. Commun.">
        <title>Diploid and tetraploid genomes of Acorus and the evolution of monocots.</title>
        <authorList>
            <person name="Ma L."/>
            <person name="Liu K.W."/>
            <person name="Li Z."/>
            <person name="Hsiao Y.Y."/>
            <person name="Qi Y."/>
            <person name="Fu T."/>
            <person name="Tang G.D."/>
            <person name="Zhang D."/>
            <person name="Sun W.H."/>
            <person name="Liu D.K."/>
            <person name="Li Y."/>
            <person name="Chen G.Z."/>
            <person name="Liu X.D."/>
            <person name="Liao X.Y."/>
            <person name="Jiang Y.T."/>
            <person name="Yu X."/>
            <person name="Hao Y."/>
            <person name="Huang J."/>
            <person name="Zhao X.W."/>
            <person name="Ke S."/>
            <person name="Chen Y.Y."/>
            <person name="Wu W.L."/>
            <person name="Hsu J.L."/>
            <person name="Lin Y.F."/>
            <person name="Huang M.D."/>
            <person name="Li C.Y."/>
            <person name="Huang L."/>
            <person name="Wang Z.W."/>
            <person name="Zhao X."/>
            <person name="Zhong W.Y."/>
            <person name="Peng D.H."/>
            <person name="Ahmad S."/>
            <person name="Lan S."/>
            <person name="Zhang J.S."/>
            <person name="Tsai W.C."/>
            <person name="Van de Peer Y."/>
            <person name="Liu Z.J."/>
        </authorList>
    </citation>
    <scope>NUCLEOTIDE SEQUENCE</scope>
    <source>
        <strain evidence="6">SCP</strain>
    </source>
</reference>
<feature type="compositionally biased region" description="Polar residues" evidence="4">
    <location>
        <begin position="719"/>
        <end position="734"/>
    </location>
</feature>
<feature type="compositionally biased region" description="Basic residues" evidence="4">
    <location>
        <begin position="36"/>
        <end position="48"/>
    </location>
</feature>
<comment type="subunit">
    <text evidence="3">Binds to multiple calmodulin (CaM) in the presence of Ca(2+) and CaM-like proteins.</text>
</comment>
<feature type="compositionally biased region" description="Polar residues" evidence="4">
    <location>
        <begin position="813"/>
        <end position="839"/>
    </location>
</feature>
<dbReference type="EMBL" id="JAUJYN010000010">
    <property type="protein sequence ID" value="KAK1262446.1"/>
    <property type="molecule type" value="Genomic_DNA"/>
</dbReference>
<keyword evidence="1" id="KW-0112">Calmodulin-binding</keyword>
<accession>A0AAV9AEM1</accession>
<comment type="caution">
    <text evidence="6">The sequence shown here is derived from an EMBL/GenBank/DDBJ whole genome shotgun (WGS) entry which is preliminary data.</text>
</comment>
<protein>
    <submittedName>
        <fullName evidence="6">Protein IQ-DOMAIN 32</fullName>
    </submittedName>
</protein>
<dbReference type="Pfam" id="PF13178">
    <property type="entry name" value="DUF4005"/>
    <property type="match status" value="1"/>
</dbReference>
<evidence type="ECO:0000256" key="3">
    <source>
        <dbReference type="ARBA" id="ARBA00024378"/>
    </source>
</evidence>
<dbReference type="Pfam" id="PF00612">
    <property type="entry name" value="IQ"/>
    <property type="match status" value="2"/>
</dbReference>
<feature type="compositionally biased region" description="Polar residues" evidence="4">
    <location>
        <begin position="560"/>
        <end position="569"/>
    </location>
</feature>
<dbReference type="AlphaFoldDB" id="A0AAV9AEM1"/>
<evidence type="ECO:0000259" key="5">
    <source>
        <dbReference type="Pfam" id="PF13178"/>
    </source>
</evidence>
<feature type="region of interest" description="Disordered" evidence="4">
    <location>
        <begin position="19"/>
        <end position="106"/>
    </location>
</feature>
<dbReference type="GO" id="GO:0005516">
    <property type="term" value="F:calmodulin binding"/>
    <property type="evidence" value="ECO:0007669"/>
    <property type="project" value="UniProtKB-KW"/>
</dbReference>
<sequence length="849" mass="92734">MGKSAISCFKMITCATDSIENENEDLQPIENEPTRSKRRWSFQKRSASHRVLSNSVNLELPSPGNKESPEATSLDYHPQTDFPTTEKVSEPQLTDEKPPPLSAEKDIKGPITLISTGIADDVDHNLQESSAILIQTAIRAYLAQRELQKIKSVVRLQAAVRRHLVQRQAVGTLRCVQAIVKMQTLVRARRSRILEEKFANQENIDGSHQTSTLEYSGTGVNKTSSSSHKLFANGFARQLLESAPKTKPIYISCDPSEPDSAWKWLERWMAVSSSDIEQQHKLKTCPAYHGEVDNNMLAATEVSTEVLHDIGSASADAKCVSKAVRESHDNEHESTVSHDDVFNFQVPPQMSVSEKDSYSSAKDEVEEPKNDVEGLVMAQEISTNPEELLNEAYDLPPVQINTEDHVFEKLGSEHDNSKPTSETMETEGKKFTFGLRKACNPAFAAAQSKFEELSSMPTSATSINSTSHNAPEESKSGVFPSQSKSVKQTDSFSVLENSISNDQRVQVGGSECGTEISISSTLDSPDRSIIEDGEIILEIGDAMQENYNSAAASGDAYNPGSLQVGSENKSSSDSHKTFILEIGDAMQENYNSAAASGDAYNPGSLQVGSENKSSSDSHKTSPDSGVLPLEEPEEVEKNPPGVVMPDVQSASSDTKVQVEVAAEPQAYRSSPEGSPRSRVTTTDPFGTPSSQTSSSAKRNKTNNSVPTRKKRSHLMAERSPSNSKSDSGARSSTELLPKEKIEKRHNSFGMSKPDHADNQPRVSNSNSLPNYMQATESAKAKVHANNSPKASPDLQDKDNYMKKRHSLPAGNGKQESSPRMQRSSSQAQQDGKGSAAQSPHNPPERKWQR</sequence>
<feature type="compositionally biased region" description="Polar residues" evidence="4">
    <location>
        <begin position="667"/>
        <end position="706"/>
    </location>
</feature>
<feature type="compositionally biased region" description="Basic and acidic residues" evidence="4">
    <location>
        <begin position="736"/>
        <end position="745"/>
    </location>
</feature>
<dbReference type="PROSITE" id="PS50096">
    <property type="entry name" value="IQ"/>
    <property type="match status" value="1"/>
</dbReference>
<evidence type="ECO:0000256" key="2">
    <source>
        <dbReference type="ARBA" id="ARBA00024341"/>
    </source>
</evidence>
<feature type="region of interest" description="Disordered" evidence="4">
    <location>
        <begin position="550"/>
        <end position="576"/>
    </location>
</feature>
<organism evidence="6 7">
    <name type="scientific">Acorus gramineus</name>
    <name type="common">Dwarf sweet flag</name>
    <dbReference type="NCBI Taxonomy" id="55184"/>
    <lineage>
        <taxon>Eukaryota</taxon>
        <taxon>Viridiplantae</taxon>
        <taxon>Streptophyta</taxon>
        <taxon>Embryophyta</taxon>
        <taxon>Tracheophyta</taxon>
        <taxon>Spermatophyta</taxon>
        <taxon>Magnoliopsida</taxon>
        <taxon>Liliopsida</taxon>
        <taxon>Acoraceae</taxon>
        <taxon>Acorus</taxon>
    </lineage>
</organism>
<dbReference type="InterPro" id="IPR000048">
    <property type="entry name" value="IQ_motif_EF-hand-BS"/>
</dbReference>
<gene>
    <name evidence="6" type="ORF">QJS04_geneDACA001072</name>
</gene>
<feature type="compositionally biased region" description="Basic and acidic residues" evidence="4">
    <location>
        <begin position="94"/>
        <end position="106"/>
    </location>
</feature>
<evidence type="ECO:0000313" key="6">
    <source>
        <dbReference type="EMBL" id="KAK1262446.1"/>
    </source>
</evidence>
<dbReference type="SMART" id="SM00015">
    <property type="entry name" value="IQ"/>
    <property type="match status" value="2"/>
</dbReference>
<reference evidence="6" key="2">
    <citation type="submission" date="2023-06" db="EMBL/GenBank/DDBJ databases">
        <authorList>
            <person name="Ma L."/>
            <person name="Liu K.-W."/>
            <person name="Li Z."/>
            <person name="Hsiao Y.-Y."/>
            <person name="Qi Y."/>
            <person name="Fu T."/>
            <person name="Tang G."/>
            <person name="Zhang D."/>
            <person name="Sun W.-H."/>
            <person name="Liu D.-K."/>
            <person name="Li Y."/>
            <person name="Chen G.-Z."/>
            <person name="Liu X.-D."/>
            <person name="Liao X.-Y."/>
            <person name="Jiang Y.-T."/>
            <person name="Yu X."/>
            <person name="Hao Y."/>
            <person name="Huang J."/>
            <person name="Zhao X.-W."/>
            <person name="Ke S."/>
            <person name="Chen Y.-Y."/>
            <person name="Wu W.-L."/>
            <person name="Hsu J.-L."/>
            <person name="Lin Y.-F."/>
            <person name="Huang M.-D."/>
            <person name="Li C.-Y."/>
            <person name="Huang L."/>
            <person name="Wang Z.-W."/>
            <person name="Zhao X."/>
            <person name="Zhong W.-Y."/>
            <person name="Peng D.-H."/>
            <person name="Ahmad S."/>
            <person name="Lan S."/>
            <person name="Zhang J.-S."/>
            <person name="Tsai W.-C."/>
            <person name="Van De Peer Y."/>
            <person name="Liu Z.-J."/>
        </authorList>
    </citation>
    <scope>NUCLEOTIDE SEQUENCE</scope>
    <source>
        <strain evidence="6">SCP</strain>
        <tissue evidence="6">Leaves</tissue>
    </source>
</reference>
<dbReference type="InterPro" id="IPR025064">
    <property type="entry name" value="DUF4005"/>
</dbReference>
<name>A0AAV9AEM1_ACOGR</name>
<evidence type="ECO:0000256" key="4">
    <source>
        <dbReference type="SAM" id="MobiDB-lite"/>
    </source>
</evidence>
<comment type="similarity">
    <text evidence="2">Belongs to the IQD family.</text>
</comment>
<feature type="compositionally biased region" description="Polar residues" evidence="4">
    <location>
        <begin position="457"/>
        <end position="469"/>
    </location>
</feature>
<feature type="region of interest" description="Disordered" evidence="4">
    <location>
        <begin position="593"/>
        <end position="849"/>
    </location>
</feature>
<keyword evidence="7" id="KW-1185">Reference proteome</keyword>